<evidence type="ECO:0000256" key="1">
    <source>
        <dbReference type="SAM" id="MobiDB-lite"/>
    </source>
</evidence>
<organism evidence="2 3">
    <name type="scientific">Rangifer tarandus platyrhynchus</name>
    <name type="common">Svalbard reindeer</name>
    <dbReference type="NCBI Taxonomy" id="3082113"/>
    <lineage>
        <taxon>Eukaryota</taxon>
        <taxon>Metazoa</taxon>
        <taxon>Chordata</taxon>
        <taxon>Craniata</taxon>
        <taxon>Vertebrata</taxon>
        <taxon>Euteleostomi</taxon>
        <taxon>Mammalia</taxon>
        <taxon>Eutheria</taxon>
        <taxon>Laurasiatheria</taxon>
        <taxon>Artiodactyla</taxon>
        <taxon>Ruminantia</taxon>
        <taxon>Pecora</taxon>
        <taxon>Cervidae</taxon>
        <taxon>Odocoileinae</taxon>
        <taxon>Rangifer</taxon>
    </lineage>
</organism>
<proteinExistence type="predicted"/>
<accession>A0ABN8ZMV8</accession>
<name>A0ABN8ZMV8_RANTA</name>
<feature type="region of interest" description="Disordered" evidence="1">
    <location>
        <begin position="1"/>
        <end position="34"/>
    </location>
</feature>
<keyword evidence="3" id="KW-1185">Reference proteome</keyword>
<evidence type="ECO:0000313" key="3">
    <source>
        <dbReference type="Proteomes" id="UP001176941"/>
    </source>
</evidence>
<feature type="region of interest" description="Disordered" evidence="1">
    <location>
        <begin position="122"/>
        <end position="145"/>
    </location>
</feature>
<evidence type="ECO:0000313" key="2">
    <source>
        <dbReference type="EMBL" id="CAI9175104.1"/>
    </source>
</evidence>
<dbReference type="EMBL" id="OX459940">
    <property type="protein sequence ID" value="CAI9175104.1"/>
    <property type="molecule type" value="Genomic_DNA"/>
</dbReference>
<gene>
    <name evidence="2" type="ORF">MRATA1EN1_LOCUS24066</name>
</gene>
<protein>
    <submittedName>
        <fullName evidence="2">Uncharacterized protein</fullName>
    </submittedName>
</protein>
<dbReference type="Proteomes" id="UP001176941">
    <property type="component" value="Chromosome 4"/>
</dbReference>
<sequence length="235" mass="24718">MGGVRRADGPGPRMGVLGEDRAPRCGAGWPGPAPMRMEQPRAAFLLLKGRQRTRLARLCEWAQPCGEAVPFLRDLPAPAAGNAGWAPGATGPRVQASRDSGQALLCPEIPGSSPDAAVLTVTDRPPSPPCASPGKQLVTSNPPSIPVPTVQVRKPARRPQGDRRLRYTFRRPEEHALGSANGPAAAASGQGAWTRVLSLWPISTEAWGPAAQSYRLLPLQSVRVLGGGLHSLAAH</sequence>
<reference evidence="2" key="1">
    <citation type="submission" date="2023-04" db="EMBL/GenBank/DDBJ databases">
        <authorList>
            <consortium name="ELIXIR-Norway"/>
        </authorList>
    </citation>
    <scope>NUCLEOTIDE SEQUENCE [LARGE SCALE GENOMIC DNA]</scope>
</reference>